<evidence type="ECO:0000313" key="2">
    <source>
        <dbReference type="EMBL" id="MFD0857060.1"/>
    </source>
</evidence>
<organism evidence="2 3">
    <name type="scientific">Actinomadura adrarensis</name>
    <dbReference type="NCBI Taxonomy" id="1819600"/>
    <lineage>
        <taxon>Bacteria</taxon>
        <taxon>Bacillati</taxon>
        <taxon>Actinomycetota</taxon>
        <taxon>Actinomycetes</taxon>
        <taxon>Streptosporangiales</taxon>
        <taxon>Thermomonosporaceae</taxon>
        <taxon>Actinomadura</taxon>
    </lineage>
</organism>
<keyword evidence="3" id="KW-1185">Reference proteome</keyword>
<reference evidence="3" key="1">
    <citation type="journal article" date="2019" name="Int. J. Syst. Evol. Microbiol.">
        <title>The Global Catalogue of Microorganisms (GCM) 10K type strain sequencing project: providing services to taxonomists for standard genome sequencing and annotation.</title>
        <authorList>
            <consortium name="The Broad Institute Genomics Platform"/>
            <consortium name="The Broad Institute Genome Sequencing Center for Infectious Disease"/>
            <person name="Wu L."/>
            <person name="Ma J."/>
        </authorList>
    </citation>
    <scope>NUCLEOTIDE SEQUENCE [LARGE SCALE GENOMIC DNA]</scope>
    <source>
        <strain evidence="3">JCM 31696</strain>
    </source>
</reference>
<comment type="caution">
    <text evidence="2">The sequence shown here is derived from an EMBL/GenBank/DDBJ whole genome shotgun (WGS) entry which is preliminary data.</text>
</comment>
<accession>A0ABW3CR80</accession>
<evidence type="ECO:0000313" key="3">
    <source>
        <dbReference type="Proteomes" id="UP001597083"/>
    </source>
</evidence>
<feature type="region of interest" description="Disordered" evidence="1">
    <location>
        <begin position="83"/>
        <end position="104"/>
    </location>
</feature>
<dbReference type="Proteomes" id="UP001597083">
    <property type="component" value="Unassembled WGS sequence"/>
</dbReference>
<protein>
    <submittedName>
        <fullName evidence="2">Uncharacterized protein</fullName>
    </submittedName>
</protein>
<name>A0ABW3CR80_9ACTN</name>
<proteinExistence type="predicted"/>
<dbReference type="EMBL" id="JBHTIR010004345">
    <property type="protein sequence ID" value="MFD0857060.1"/>
    <property type="molecule type" value="Genomic_DNA"/>
</dbReference>
<evidence type="ECO:0000256" key="1">
    <source>
        <dbReference type="SAM" id="MobiDB-lite"/>
    </source>
</evidence>
<gene>
    <name evidence="2" type="ORF">ACFQ07_32930</name>
</gene>
<sequence>MSFGLYARKARDPARPYGRRVSDFRSCVQLYRPLGYQATLSYLEKVAGPFQRDEQSLLRALDALTASRELWKAEVRAYAAERRQAKLRGQRTPRPADPNPSSFPRHWYGAPREAALHALRFWHRSRLPKLLDPSDKLTEDLHVCVLACLESGGSLTAAQHQTFAKCKAGLRERLRPGIARDDAMAYFRTRDFLTVARLLETALGSSQPADR</sequence>